<dbReference type="EMBL" id="WNZW01000001">
    <property type="protein sequence ID" value="MUG44246.1"/>
    <property type="molecule type" value="Genomic_DNA"/>
</dbReference>
<evidence type="ECO:0000256" key="1">
    <source>
        <dbReference type="SAM" id="MobiDB-lite"/>
    </source>
</evidence>
<sequence length="770" mass="88072">MDKDKKIRELEEELRRISEQLSELKLGEGLASKPLNPVLEKEAGQNPALDSSPQAQRQGQQSGPPPWNPQGPQQQQLHTQQEHLRSEQQLHPQQELLHYQQQQQQQHQQQQQQQQYLNDQRQQSDPQLEQQSQQQYYQQEHVKNQDTLVGMRHNQQQTDYPGWDPHRSQQHQHQYPHHHEQHQEQQPAGQQRNLQHDHQQMYHQQEPQHYDQQRHSLSQEASPDAQQYSQQQQQAQFLNQAPPAGAPYPGQPPEFQQPPYVKPPANTSRSSQDWEYAISRVWLPRVFIVVLLLGVLWLFMAAVNAGYLNEPMRCLLGAVLAAAMYWFGDRQVRQQREALGQVLLGGANAVLVLTLFAAHMLYNLIPLGIAFVLYIMSIAFGVFIAVHHRSQTLVIIALLSGYLIPFLVKSPANPWMFVLYEAIFSIAMMLVSIRFNFRAAYIVAISVLHVPLLILYVQGLYDKSKYLFLIAVLLQHFVLYGITVARRYRHKLDQMILLPIGFFLLSLWIIGLYSGEEGYTFSILMALLSILYSVTTVLSLKHKEMSQLFASIATYGWVVFIVDSVGNNYKASVLLVLGMLSLALGIKLRSLLQQIVGLTLYLFSALLILFSFMPAFFSSETLAWFLLVISMPIPYFMVRNEQEPKWIHSLWNVFNWVEAALCLIFLTQIAYVLSKSFSSDVQHLSLSGAWILYSAGLIIFGLTTNRSRVRLAGVIFLFVILLKVVIIDLPWVSIGVRAALFIALGLAGIATSRLLYKKKQDEGQPMSPDA</sequence>
<dbReference type="Pfam" id="PF10101">
    <property type="entry name" value="DUF2339"/>
    <property type="match status" value="1"/>
</dbReference>
<dbReference type="PANTHER" id="PTHR38434:SF1">
    <property type="entry name" value="BLL2549 PROTEIN"/>
    <property type="match status" value="1"/>
</dbReference>
<dbReference type="InterPro" id="IPR019286">
    <property type="entry name" value="DUF2339_TM"/>
</dbReference>
<comment type="caution">
    <text evidence="3">The sequence shown here is derived from an EMBL/GenBank/DDBJ whole genome shotgun (WGS) entry which is preliminary data.</text>
</comment>
<feature type="transmembrane region" description="Helical" evidence="2">
    <location>
        <begin position="364"/>
        <end position="385"/>
    </location>
</feature>
<feature type="transmembrane region" description="Helical" evidence="2">
    <location>
        <begin position="595"/>
        <end position="616"/>
    </location>
</feature>
<feature type="compositionally biased region" description="Polar residues" evidence="1">
    <location>
        <begin position="48"/>
        <end position="57"/>
    </location>
</feature>
<dbReference type="AlphaFoldDB" id="A0A7X2YZT6"/>
<feature type="transmembrane region" description="Helical" evidence="2">
    <location>
        <begin position="622"/>
        <end position="638"/>
    </location>
</feature>
<feature type="transmembrane region" description="Helical" evidence="2">
    <location>
        <begin position="466"/>
        <end position="484"/>
    </location>
</feature>
<dbReference type="Proteomes" id="UP000447876">
    <property type="component" value="Unassembled WGS sequence"/>
</dbReference>
<feature type="transmembrane region" description="Helical" evidence="2">
    <location>
        <begin position="547"/>
        <end position="565"/>
    </location>
</feature>
<feature type="compositionally biased region" description="Basic and acidic residues" evidence="1">
    <location>
        <begin position="194"/>
        <end position="214"/>
    </location>
</feature>
<keyword evidence="2" id="KW-0812">Transmembrane</keyword>
<evidence type="ECO:0000313" key="4">
    <source>
        <dbReference type="Proteomes" id="UP000447876"/>
    </source>
</evidence>
<feature type="compositionally biased region" description="Low complexity" evidence="1">
    <location>
        <begin position="70"/>
        <end position="79"/>
    </location>
</feature>
<accession>A0A7X2YZT6</accession>
<reference evidence="3 4" key="1">
    <citation type="submission" date="2019-11" db="EMBL/GenBank/DDBJ databases">
        <title>Draft genome sequences of five Paenibacillus species of dairy origin.</title>
        <authorList>
            <person name="Olajide A.M."/>
            <person name="Chen S."/>
            <person name="Lapointe G."/>
        </authorList>
    </citation>
    <scope>NUCLEOTIDE SEQUENCE [LARGE SCALE GENOMIC DNA]</scope>
    <source>
        <strain evidence="3 4">12CR55</strain>
    </source>
</reference>
<name>A0A7X2YZT6_9BACL</name>
<feature type="transmembrane region" description="Helical" evidence="2">
    <location>
        <begin position="414"/>
        <end position="433"/>
    </location>
</feature>
<evidence type="ECO:0000313" key="3">
    <source>
        <dbReference type="EMBL" id="MUG44246.1"/>
    </source>
</evidence>
<dbReference type="OrthoDB" id="1805246at2"/>
<protein>
    <submittedName>
        <fullName evidence="3">DUF2339 domain-containing protein</fullName>
    </submittedName>
</protein>
<feature type="transmembrane region" description="Helical" evidence="2">
    <location>
        <begin position="339"/>
        <end position="358"/>
    </location>
</feature>
<feature type="compositionally biased region" description="Low complexity" evidence="1">
    <location>
        <begin position="221"/>
        <end position="243"/>
    </location>
</feature>
<feature type="transmembrane region" description="Helical" evidence="2">
    <location>
        <begin position="286"/>
        <end position="304"/>
    </location>
</feature>
<feature type="compositionally biased region" description="Pro residues" evidence="1">
    <location>
        <begin position="244"/>
        <end position="262"/>
    </location>
</feature>
<feature type="transmembrane region" description="Helical" evidence="2">
    <location>
        <begin position="738"/>
        <end position="756"/>
    </location>
</feature>
<dbReference type="PANTHER" id="PTHR38434">
    <property type="entry name" value="BLL2549 PROTEIN"/>
    <property type="match status" value="1"/>
</dbReference>
<feature type="transmembrane region" description="Helical" evidence="2">
    <location>
        <begin position="711"/>
        <end position="732"/>
    </location>
</feature>
<gene>
    <name evidence="3" type="ORF">GNP95_04435</name>
</gene>
<feature type="compositionally biased region" description="Low complexity" evidence="1">
    <location>
        <begin position="89"/>
        <end position="139"/>
    </location>
</feature>
<evidence type="ECO:0000256" key="2">
    <source>
        <dbReference type="SAM" id="Phobius"/>
    </source>
</evidence>
<feature type="transmembrane region" description="Helical" evidence="2">
    <location>
        <begin position="519"/>
        <end position="540"/>
    </location>
</feature>
<feature type="transmembrane region" description="Helical" evidence="2">
    <location>
        <begin position="650"/>
        <end position="672"/>
    </location>
</feature>
<organism evidence="3 4">
    <name type="scientific">Paenibacillus woosongensis</name>
    <dbReference type="NCBI Taxonomy" id="307580"/>
    <lineage>
        <taxon>Bacteria</taxon>
        <taxon>Bacillati</taxon>
        <taxon>Bacillota</taxon>
        <taxon>Bacilli</taxon>
        <taxon>Bacillales</taxon>
        <taxon>Paenibacillaceae</taxon>
        <taxon>Paenibacillus</taxon>
    </lineage>
</organism>
<proteinExistence type="predicted"/>
<feature type="transmembrane region" description="Helical" evidence="2">
    <location>
        <begin position="392"/>
        <end position="408"/>
    </location>
</feature>
<feature type="transmembrane region" description="Helical" evidence="2">
    <location>
        <begin position="496"/>
        <end position="513"/>
    </location>
</feature>
<dbReference type="RefSeq" id="WP_155609645.1">
    <property type="nucleotide sequence ID" value="NZ_WNZW01000001.1"/>
</dbReference>
<feature type="transmembrane region" description="Helical" evidence="2">
    <location>
        <begin position="571"/>
        <end position="588"/>
    </location>
</feature>
<keyword evidence="2" id="KW-0472">Membrane</keyword>
<feature type="region of interest" description="Disordered" evidence="1">
    <location>
        <begin position="25"/>
        <end position="268"/>
    </location>
</feature>
<feature type="transmembrane region" description="Helical" evidence="2">
    <location>
        <begin position="440"/>
        <end position="460"/>
    </location>
</feature>
<keyword evidence="2" id="KW-1133">Transmembrane helix</keyword>
<feature type="transmembrane region" description="Helical" evidence="2">
    <location>
        <begin position="684"/>
        <end position="704"/>
    </location>
</feature>